<keyword evidence="5" id="KW-0732">Signal</keyword>
<evidence type="ECO:0000256" key="3">
    <source>
        <dbReference type="ARBA" id="ARBA00023268"/>
    </source>
</evidence>
<dbReference type="Proteomes" id="UP001231189">
    <property type="component" value="Unassembled WGS sequence"/>
</dbReference>
<comment type="caution">
    <text evidence="6">The sequence shown here is derived from an EMBL/GenBank/DDBJ whole genome shotgun (WGS) entry which is preliminary data.</text>
</comment>
<dbReference type="SUPFAM" id="SSF52096">
    <property type="entry name" value="ClpP/crotonase"/>
    <property type="match status" value="1"/>
</dbReference>
<keyword evidence="3" id="KW-0511">Multifunctional enzyme</keyword>
<dbReference type="Gene3D" id="3.90.226.10">
    <property type="entry name" value="2-enoyl-CoA Hydratase, Chain A, domain 1"/>
    <property type="match status" value="1"/>
</dbReference>
<dbReference type="CDD" id="cd06558">
    <property type="entry name" value="crotonase-like"/>
    <property type="match status" value="1"/>
</dbReference>
<dbReference type="InterPro" id="IPR001753">
    <property type="entry name" value="Enoyl-CoA_hydra/iso"/>
</dbReference>
<keyword evidence="1" id="KW-0413">Isomerase</keyword>
<dbReference type="PANTHER" id="PTHR23309">
    <property type="entry name" value="3-HYDROXYACYL-COA DEHYROGENASE"/>
    <property type="match status" value="1"/>
</dbReference>
<gene>
    <name evidence="6" type="ORF">QYE76_020685</name>
</gene>
<organism evidence="6 7">
    <name type="scientific">Lolium multiflorum</name>
    <name type="common">Italian ryegrass</name>
    <name type="synonym">Lolium perenne subsp. multiflorum</name>
    <dbReference type="NCBI Taxonomy" id="4521"/>
    <lineage>
        <taxon>Eukaryota</taxon>
        <taxon>Viridiplantae</taxon>
        <taxon>Streptophyta</taxon>
        <taxon>Embryophyta</taxon>
        <taxon>Tracheophyta</taxon>
        <taxon>Spermatophyta</taxon>
        <taxon>Magnoliopsida</taxon>
        <taxon>Liliopsida</taxon>
        <taxon>Poales</taxon>
        <taxon>Poaceae</taxon>
        <taxon>BOP clade</taxon>
        <taxon>Pooideae</taxon>
        <taxon>Poodae</taxon>
        <taxon>Poeae</taxon>
        <taxon>Poeae Chloroplast Group 2 (Poeae type)</taxon>
        <taxon>Loliodinae</taxon>
        <taxon>Loliinae</taxon>
        <taxon>Lolium</taxon>
    </lineage>
</organism>
<proteinExistence type="inferred from homology"/>
<evidence type="ECO:0000256" key="2">
    <source>
        <dbReference type="ARBA" id="ARBA00023239"/>
    </source>
</evidence>
<sequence length="148" mass="15933">MVLTITCCILVLLGFRKSYEEALRRKDVKAIVITGNTGTFSGGFDIASFCDIQSGKLQQPKVGYISIEFFTDFMEGATKPSVAAVDGLALGGGLEVAMACHARISTPDAQFGLPELPLGIIPGFGGKLISFLFQSSQFNFFRTLVHPF</sequence>
<dbReference type="GO" id="GO:0003857">
    <property type="term" value="F:(3S)-3-hydroxyacyl-CoA dehydrogenase (NAD+) activity"/>
    <property type="evidence" value="ECO:0007669"/>
    <property type="project" value="TreeGrafter"/>
</dbReference>
<evidence type="ECO:0000256" key="1">
    <source>
        <dbReference type="ARBA" id="ARBA00023235"/>
    </source>
</evidence>
<evidence type="ECO:0000313" key="6">
    <source>
        <dbReference type="EMBL" id="KAK1615168.1"/>
    </source>
</evidence>
<reference evidence="6" key="1">
    <citation type="submission" date="2023-07" db="EMBL/GenBank/DDBJ databases">
        <title>A chromosome-level genome assembly of Lolium multiflorum.</title>
        <authorList>
            <person name="Chen Y."/>
            <person name="Copetti D."/>
            <person name="Kolliker R."/>
            <person name="Studer B."/>
        </authorList>
    </citation>
    <scope>NUCLEOTIDE SEQUENCE</scope>
    <source>
        <strain evidence="6">02402/16</strain>
        <tissue evidence="6">Leaf</tissue>
    </source>
</reference>
<dbReference type="GO" id="GO:0006635">
    <property type="term" value="P:fatty acid beta-oxidation"/>
    <property type="evidence" value="ECO:0007669"/>
    <property type="project" value="TreeGrafter"/>
</dbReference>
<evidence type="ECO:0008006" key="8">
    <source>
        <dbReference type="Google" id="ProtNLM"/>
    </source>
</evidence>
<dbReference type="AlphaFoldDB" id="A0AAD8VSF5"/>
<feature type="signal peptide" evidence="5">
    <location>
        <begin position="1"/>
        <end position="22"/>
    </location>
</feature>
<dbReference type="Pfam" id="PF00378">
    <property type="entry name" value="ECH_1"/>
    <property type="match status" value="1"/>
</dbReference>
<dbReference type="GO" id="GO:0016829">
    <property type="term" value="F:lyase activity"/>
    <property type="evidence" value="ECO:0007669"/>
    <property type="project" value="UniProtKB-KW"/>
</dbReference>
<dbReference type="PANTHER" id="PTHR23309:SF9">
    <property type="entry name" value="PEROXISOMAL FATTY ACID BETA-OXIDATION MULTIFUNCTIONAL PROTEIN MFP2"/>
    <property type="match status" value="1"/>
</dbReference>
<dbReference type="GO" id="GO:0016853">
    <property type="term" value="F:isomerase activity"/>
    <property type="evidence" value="ECO:0007669"/>
    <property type="project" value="UniProtKB-KW"/>
</dbReference>
<evidence type="ECO:0000256" key="4">
    <source>
        <dbReference type="RuleBase" id="RU003707"/>
    </source>
</evidence>
<dbReference type="PROSITE" id="PS00166">
    <property type="entry name" value="ENOYL_COA_HYDRATASE"/>
    <property type="match status" value="1"/>
</dbReference>
<dbReference type="EMBL" id="JAUUTY010000006">
    <property type="protein sequence ID" value="KAK1615168.1"/>
    <property type="molecule type" value="Genomic_DNA"/>
</dbReference>
<dbReference type="InterPro" id="IPR029045">
    <property type="entry name" value="ClpP/crotonase-like_dom_sf"/>
</dbReference>
<keyword evidence="2" id="KW-0456">Lyase</keyword>
<protein>
    <recommendedName>
        <fullName evidence="8">Glyoxysomal fatty acid beta-oxidation multifunctional protein MFP-a</fullName>
    </recommendedName>
</protein>
<feature type="chain" id="PRO_5042283563" description="Glyoxysomal fatty acid beta-oxidation multifunctional protein MFP-a" evidence="5">
    <location>
        <begin position="23"/>
        <end position="148"/>
    </location>
</feature>
<evidence type="ECO:0000313" key="7">
    <source>
        <dbReference type="Proteomes" id="UP001231189"/>
    </source>
</evidence>
<keyword evidence="7" id="KW-1185">Reference proteome</keyword>
<dbReference type="InterPro" id="IPR018376">
    <property type="entry name" value="Enoyl-CoA_hyd/isom_CS"/>
</dbReference>
<comment type="similarity">
    <text evidence="4">Belongs to the enoyl-CoA hydratase/isomerase family.</text>
</comment>
<accession>A0AAD8VSF5</accession>
<evidence type="ECO:0000256" key="5">
    <source>
        <dbReference type="SAM" id="SignalP"/>
    </source>
</evidence>
<name>A0AAD8VSF5_LOLMU</name>
<dbReference type="GO" id="GO:0005777">
    <property type="term" value="C:peroxisome"/>
    <property type="evidence" value="ECO:0007669"/>
    <property type="project" value="TreeGrafter"/>
</dbReference>